<dbReference type="Gene3D" id="2.40.128.130">
    <property type="entry name" value="Autotransporter beta-domain"/>
    <property type="match status" value="1"/>
</dbReference>
<evidence type="ECO:0000259" key="1">
    <source>
        <dbReference type="SMART" id="SM00869"/>
    </source>
</evidence>
<sequence length="442" mass="45948">MLFGAPPAVSAPDQTGTVVIHQKTDGDDAVFGFHSANTGLGTTIATTGGEGVGELLDLPSGVYEITADDMSGAGFALTGISCSDGDSVEQESARTAVIHLDAGEIVTCTFTSVNSGARTQGLIGDFLGNRTNMLAGTLAGSERRVGRLEGAMKADINKAINRLMHYMPNFVGSRRVLLSTSLNTFDALAGHRKASSFDVWVDAAFTLFDTGAPKTDSSIATLGVDYLVTPAVLAGVYVQTDSLRRPATVSGAVRASDGWLAGPYLTARLGPSLYLDVVAGAGVSYNQVRSEGGEVSGFDATRWLTSASLTGQWKLGEWTFSPRARVGYSEAISQAYIDALGVPVPTVTGGTGQVALGPGISHKVTTSEDFDIETRVRLEGVVDVSHNAIGWSLRNPKGRIEGGLGIGFPQGANLNLSATYEGIGVPDSSRATGKVRLSLPLN</sequence>
<dbReference type="InterPro" id="IPR005546">
    <property type="entry name" value="Autotransporte_beta"/>
</dbReference>
<organism evidence="2 3">
    <name type="scientific">Devosia nitrariae</name>
    <dbReference type="NCBI Taxonomy" id="2071872"/>
    <lineage>
        <taxon>Bacteria</taxon>
        <taxon>Pseudomonadati</taxon>
        <taxon>Pseudomonadota</taxon>
        <taxon>Alphaproteobacteria</taxon>
        <taxon>Hyphomicrobiales</taxon>
        <taxon>Devosiaceae</taxon>
        <taxon>Devosia</taxon>
    </lineage>
</organism>
<feature type="domain" description="Autotransporter" evidence="1">
    <location>
        <begin position="196"/>
        <end position="431"/>
    </location>
</feature>
<reference evidence="3" key="1">
    <citation type="journal article" date="2019" name="Int. J. Syst. Evol. Microbiol.">
        <title>The Global Catalogue of Microorganisms (GCM) 10K type strain sequencing project: providing services to taxonomists for standard genome sequencing and annotation.</title>
        <authorList>
            <consortium name="The Broad Institute Genomics Platform"/>
            <consortium name="The Broad Institute Genome Sequencing Center for Infectious Disease"/>
            <person name="Wu L."/>
            <person name="Ma J."/>
        </authorList>
    </citation>
    <scope>NUCLEOTIDE SEQUENCE [LARGE SCALE GENOMIC DNA]</scope>
    <source>
        <strain evidence="3">NBRC 112416</strain>
    </source>
</reference>
<comment type="caution">
    <text evidence="2">The sequence shown here is derived from an EMBL/GenBank/DDBJ whole genome shotgun (WGS) entry which is preliminary data.</text>
</comment>
<proteinExistence type="predicted"/>
<dbReference type="InterPro" id="IPR036709">
    <property type="entry name" value="Autotransporte_beta_dom_sf"/>
</dbReference>
<dbReference type="Proteomes" id="UP001156691">
    <property type="component" value="Unassembled WGS sequence"/>
</dbReference>
<dbReference type="SUPFAM" id="SSF103515">
    <property type="entry name" value="Autotransporter"/>
    <property type="match status" value="1"/>
</dbReference>
<dbReference type="SMART" id="SM00869">
    <property type="entry name" value="Autotransporter"/>
    <property type="match status" value="1"/>
</dbReference>
<gene>
    <name evidence="2" type="ORF">GCM10010862_18390</name>
</gene>
<evidence type="ECO:0000313" key="3">
    <source>
        <dbReference type="Proteomes" id="UP001156691"/>
    </source>
</evidence>
<name>A0ABQ5W4K7_9HYPH</name>
<dbReference type="Pfam" id="PF24514">
    <property type="entry name" value="SpaA_4"/>
    <property type="match status" value="1"/>
</dbReference>
<dbReference type="EMBL" id="BSNS01000008">
    <property type="protein sequence ID" value="GLQ54580.1"/>
    <property type="molecule type" value="Genomic_DNA"/>
</dbReference>
<evidence type="ECO:0000313" key="2">
    <source>
        <dbReference type="EMBL" id="GLQ54580.1"/>
    </source>
</evidence>
<accession>A0ABQ5W4K7</accession>
<protein>
    <recommendedName>
        <fullName evidence="1">Autotransporter domain-containing protein</fullName>
    </recommendedName>
</protein>
<dbReference type="Pfam" id="PF03797">
    <property type="entry name" value="Autotransporter"/>
    <property type="match status" value="1"/>
</dbReference>
<dbReference type="InterPro" id="IPR055371">
    <property type="entry name" value="SpaA_PFL_dom_4"/>
</dbReference>
<keyword evidence="3" id="KW-1185">Reference proteome</keyword>